<evidence type="ECO:0000313" key="1">
    <source>
        <dbReference type="EMBL" id="OHV20239.1"/>
    </source>
</evidence>
<organism evidence="1 2">
    <name type="scientific">Parafrankia soli</name>
    <dbReference type="NCBI Taxonomy" id="2599596"/>
    <lineage>
        <taxon>Bacteria</taxon>
        <taxon>Bacillati</taxon>
        <taxon>Actinomycetota</taxon>
        <taxon>Actinomycetes</taxon>
        <taxon>Frankiales</taxon>
        <taxon>Frankiaceae</taxon>
        <taxon>Parafrankia</taxon>
    </lineage>
</organism>
<gene>
    <name evidence="1" type="ORF">BBK14_08340</name>
</gene>
<evidence type="ECO:0000313" key="2">
    <source>
        <dbReference type="Proteomes" id="UP000179769"/>
    </source>
</evidence>
<dbReference type="AlphaFoldDB" id="A0A1S1PGK8"/>
<dbReference type="Proteomes" id="UP000179769">
    <property type="component" value="Unassembled WGS sequence"/>
</dbReference>
<name>A0A1S1PGK8_9ACTN</name>
<dbReference type="EMBL" id="MAXA01000268">
    <property type="protein sequence ID" value="OHV20239.1"/>
    <property type="molecule type" value="Genomic_DNA"/>
</dbReference>
<protein>
    <submittedName>
        <fullName evidence="1">Uncharacterized protein</fullName>
    </submittedName>
</protein>
<comment type="caution">
    <text evidence="1">The sequence shown here is derived from an EMBL/GenBank/DDBJ whole genome shotgun (WGS) entry which is preliminary data.</text>
</comment>
<accession>A0A1S1PGK8</accession>
<reference evidence="2" key="1">
    <citation type="submission" date="2016-07" db="EMBL/GenBank/DDBJ databases">
        <title>Frankia sp. NRRL B-16219 Genome sequencing.</title>
        <authorList>
            <person name="Ghodhbane-Gtari F."/>
            <person name="Swanson E."/>
            <person name="Gueddou A."/>
            <person name="Louati M."/>
            <person name="Nouioui I."/>
            <person name="Hezbri K."/>
            <person name="Abebe-Akele F."/>
            <person name="Simpson S."/>
            <person name="Morris K."/>
            <person name="Thomas K."/>
            <person name="Gtari M."/>
            <person name="Tisa L.S."/>
        </authorList>
    </citation>
    <scope>NUCLEOTIDE SEQUENCE [LARGE SCALE GENOMIC DNA]</scope>
    <source>
        <strain evidence="2">NRRL B-16219</strain>
    </source>
</reference>
<keyword evidence="2" id="KW-1185">Reference proteome</keyword>
<proteinExistence type="predicted"/>
<sequence>MRPAGPGAAIAPLRWPAGWAAVGENTGSHAAAGVAATTGRRVAPGVEAFLRRGRGLEYVP</sequence>